<dbReference type="InterPro" id="IPR016140">
    <property type="entry name" value="Bifunc_inhib/LTP/seed_store"/>
</dbReference>
<protein>
    <recommendedName>
        <fullName evidence="2">Bifunctional inhibitor/plant lipid transfer protein/seed storage helical domain-containing protein</fullName>
    </recommendedName>
</protein>
<evidence type="ECO:0000313" key="6">
    <source>
        <dbReference type="Proteomes" id="UP000325577"/>
    </source>
</evidence>
<evidence type="ECO:0000313" key="4">
    <source>
        <dbReference type="EMBL" id="KAA8522150.1"/>
    </source>
</evidence>
<dbReference type="OrthoDB" id="1885440at2759"/>
<dbReference type="EMBL" id="CM018048">
    <property type="protein sequence ID" value="KAA8522150.1"/>
    <property type="molecule type" value="Genomic_DNA"/>
</dbReference>
<organism evidence="5 6">
    <name type="scientific">Nyssa sinensis</name>
    <dbReference type="NCBI Taxonomy" id="561372"/>
    <lineage>
        <taxon>Eukaryota</taxon>
        <taxon>Viridiplantae</taxon>
        <taxon>Streptophyta</taxon>
        <taxon>Embryophyta</taxon>
        <taxon>Tracheophyta</taxon>
        <taxon>Spermatophyta</taxon>
        <taxon>Magnoliopsida</taxon>
        <taxon>eudicotyledons</taxon>
        <taxon>Gunneridae</taxon>
        <taxon>Pentapetalae</taxon>
        <taxon>asterids</taxon>
        <taxon>Cornales</taxon>
        <taxon>Nyssaceae</taxon>
        <taxon>Nyssa</taxon>
    </lineage>
</organism>
<feature type="chain" id="PRO_5033854104" description="Bifunctional inhibitor/plant lipid transfer protein/seed storage helical domain-containing protein" evidence="1">
    <location>
        <begin position="33"/>
        <end position="116"/>
    </location>
</feature>
<dbReference type="PANTHER" id="PTHR33286">
    <property type="entry name" value="BIFUNCTIONAL INHIBITOR/LIPID-TRANSFER PROTEIN/SEED STORAGE 2S ALBUMIN SUPERFAMILY PROTEIN"/>
    <property type="match status" value="1"/>
</dbReference>
<dbReference type="AlphaFoldDB" id="A0A5J4ZYM0"/>
<sequence length="116" mass="12538">MEGVKGSCSRTMMLLLGLMLVVAVCELRMASAADLSPSQCKEERQLGINACKAVVFGQPASPACCQRIRVSHFECACPAFDAKLAALIDVKKATKLLTDCGRKVPRHFKCGSLYFP</sequence>
<evidence type="ECO:0000256" key="1">
    <source>
        <dbReference type="SAM" id="SignalP"/>
    </source>
</evidence>
<keyword evidence="1" id="KW-0732">Signal</keyword>
<evidence type="ECO:0000313" key="3">
    <source>
        <dbReference type="EMBL" id="KAA8522138.1"/>
    </source>
</evidence>
<dbReference type="InterPro" id="IPR036312">
    <property type="entry name" value="Bifun_inhib/LTP/seed_sf"/>
</dbReference>
<dbReference type="PANTHER" id="PTHR33286:SF28">
    <property type="entry name" value="BIFUNCTIONAL INHIBITOR_PLANT LIPID TRANSFER PROTEIN_SEED STORAGE HELICAL DOMAIN-CONTAINING PROTEIN"/>
    <property type="match status" value="1"/>
</dbReference>
<dbReference type="Proteomes" id="UP000325577">
    <property type="component" value="Linkage Group LG5"/>
</dbReference>
<accession>A0A5J4ZYM0</accession>
<dbReference type="Pfam" id="PF14368">
    <property type="entry name" value="LTP_2"/>
    <property type="match status" value="1"/>
</dbReference>
<keyword evidence="6" id="KW-1185">Reference proteome</keyword>
<feature type="domain" description="Bifunctional inhibitor/plant lipid transfer protein/seed storage helical" evidence="2">
    <location>
        <begin position="21"/>
        <end position="110"/>
    </location>
</feature>
<name>A0A5J4ZYM0_9ASTE</name>
<evidence type="ECO:0000259" key="2">
    <source>
        <dbReference type="Pfam" id="PF14368"/>
    </source>
</evidence>
<gene>
    <name evidence="3" type="ORF">F0562_012548</name>
    <name evidence="4" type="ORF">F0562_012823</name>
    <name evidence="5" type="ORF">F0562_012824</name>
</gene>
<proteinExistence type="predicted"/>
<reference evidence="5 6" key="1">
    <citation type="submission" date="2019-09" db="EMBL/GenBank/DDBJ databases">
        <title>A chromosome-level genome assembly of the Chinese tupelo Nyssa sinensis.</title>
        <authorList>
            <person name="Yang X."/>
            <person name="Kang M."/>
            <person name="Yang Y."/>
            <person name="Xiong H."/>
            <person name="Wang M."/>
            <person name="Zhang Z."/>
            <person name="Wang Z."/>
            <person name="Wu H."/>
            <person name="Ma T."/>
            <person name="Liu J."/>
            <person name="Xi Z."/>
        </authorList>
    </citation>
    <scope>NUCLEOTIDE SEQUENCE [LARGE SCALE GENOMIC DNA]</scope>
    <source>
        <strain evidence="5">J267</strain>
        <tissue evidence="5">Leaf</tissue>
    </source>
</reference>
<evidence type="ECO:0000313" key="5">
    <source>
        <dbReference type="EMBL" id="KAA8522151.1"/>
    </source>
</evidence>
<dbReference type="EMBL" id="CM018048">
    <property type="protein sequence ID" value="KAA8522138.1"/>
    <property type="molecule type" value="Genomic_DNA"/>
</dbReference>
<dbReference type="EMBL" id="CM018048">
    <property type="protein sequence ID" value="KAA8522151.1"/>
    <property type="molecule type" value="Genomic_DNA"/>
</dbReference>
<dbReference type="SUPFAM" id="SSF47699">
    <property type="entry name" value="Bifunctional inhibitor/lipid-transfer protein/seed storage 2S albumin"/>
    <property type="match status" value="1"/>
</dbReference>
<feature type="signal peptide" evidence="1">
    <location>
        <begin position="1"/>
        <end position="32"/>
    </location>
</feature>
<dbReference type="Gene3D" id="1.10.110.10">
    <property type="entry name" value="Plant lipid-transfer and hydrophobic proteins"/>
    <property type="match status" value="1"/>
</dbReference>